<dbReference type="PANTHER" id="PTHR12876">
    <property type="entry name" value="N4BP1-RELATED"/>
    <property type="match status" value="1"/>
</dbReference>
<dbReference type="VEuPathDB" id="VectorBase:AFAF006137"/>
<feature type="domain" description="RNase NYN" evidence="2">
    <location>
        <begin position="60"/>
        <end position="193"/>
    </location>
</feature>
<dbReference type="GO" id="GO:0004521">
    <property type="term" value="F:RNA endonuclease activity"/>
    <property type="evidence" value="ECO:0007669"/>
    <property type="project" value="TreeGrafter"/>
</dbReference>
<dbReference type="InterPro" id="IPR021869">
    <property type="entry name" value="RNase_Zc3h12_NYN"/>
</dbReference>
<dbReference type="PANTHER" id="PTHR12876:SF35">
    <property type="entry name" value="LD08718P-RELATED"/>
    <property type="match status" value="1"/>
</dbReference>
<keyword evidence="4" id="KW-1185">Reference proteome</keyword>
<evidence type="ECO:0000313" key="4">
    <source>
        <dbReference type="Proteomes" id="UP000075886"/>
    </source>
</evidence>
<evidence type="ECO:0000259" key="2">
    <source>
        <dbReference type="Pfam" id="PF11977"/>
    </source>
</evidence>
<protein>
    <recommendedName>
        <fullName evidence="2">RNase NYN domain-containing protein</fullName>
    </recommendedName>
</protein>
<dbReference type="EnsemblMetazoa" id="AFAF006137-RA">
    <property type="protein sequence ID" value="AFAF006137-PA"/>
    <property type="gene ID" value="AFAF006137"/>
</dbReference>
<reference evidence="4" key="1">
    <citation type="submission" date="2014-01" db="EMBL/GenBank/DDBJ databases">
        <title>The Genome Sequence of Anopheles farauti FAR1 (V2).</title>
        <authorList>
            <consortium name="The Broad Institute Genomics Platform"/>
            <person name="Neafsey D.E."/>
            <person name="Besansky N."/>
            <person name="Howell P."/>
            <person name="Walton C."/>
            <person name="Young S.K."/>
            <person name="Zeng Q."/>
            <person name="Gargeya S."/>
            <person name="Fitzgerald M."/>
            <person name="Haas B."/>
            <person name="Abouelleil A."/>
            <person name="Allen A.W."/>
            <person name="Alvarado L."/>
            <person name="Arachchi H.M."/>
            <person name="Berlin A.M."/>
            <person name="Chapman S.B."/>
            <person name="Gainer-Dewar J."/>
            <person name="Goldberg J."/>
            <person name="Griggs A."/>
            <person name="Gujja S."/>
            <person name="Hansen M."/>
            <person name="Howarth C."/>
            <person name="Imamovic A."/>
            <person name="Ireland A."/>
            <person name="Larimer J."/>
            <person name="McCowan C."/>
            <person name="Murphy C."/>
            <person name="Pearson M."/>
            <person name="Poon T.W."/>
            <person name="Priest M."/>
            <person name="Roberts A."/>
            <person name="Saif S."/>
            <person name="Shea T."/>
            <person name="Sisk P."/>
            <person name="Sykes S."/>
            <person name="Wortman J."/>
            <person name="Nusbaum C."/>
            <person name="Birren B."/>
        </authorList>
    </citation>
    <scope>NUCLEOTIDE SEQUENCE [LARGE SCALE GENOMIC DNA]</scope>
    <source>
        <strain evidence="4">FAR1</strain>
    </source>
</reference>
<sequence>MVSIRKALEPKSSSVRKRPEKVTPAKRTHGSHPFKGTSRRAIQKRPHGPGIQQAARDIQHRIVMLDAGNISFYRSRLPRFSVERLSKAITHFVEAGHEVYAVMPRFHLHTGQWDDRNRLQGLYRKNYIVATPCKEYPNPKSQVYDDRILMAIAAKYDCAVVSNDKFRDMASEHPEWRRVVQNSCLRFEWDGQENFRMLN</sequence>
<feature type="compositionally biased region" description="Basic residues" evidence="1">
    <location>
        <begin position="14"/>
        <end position="47"/>
    </location>
</feature>
<organism evidence="3 4">
    <name type="scientific">Anopheles farauti</name>
    <dbReference type="NCBI Taxonomy" id="69004"/>
    <lineage>
        <taxon>Eukaryota</taxon>
        <taxon>Metazoa</taxon>
        <taxon>Ecdysozoa</taxon>
        <taxon>Arthropoda</taxon>
        <taxon>Hexapoda</taxon>
        <taxon>Insecta</taxon>
        <taxon>Pterygota</taxon>
        <taxon>Neoptera</taxon>
        <taxon>Endopterygota</taxon>
        <taxon>Diptera</taxon>
        <taxon>Nematocera</taxon>
        <taxon>Culicoidea</taxon>
        <taxon>Culicidae</taxon>
        <taxon>Anophelinae</taxon>
        <taxon>Anopheles</taxon>
    </lineage>
</organism>
<dbReference type="Proteomes" id="UP000075886">
    <property type="component" value="Unassembled WGS sequence"/>
</dbReference>
<dbReference type="InterPro" id="IPR051101">
    <property type="entry name" value="ZC3H12/N4BP1_RNase_Reg"/>
</dbReference>
<dbReference type="Gene3D" id="3.40.50.11980">
    <property type="match status" value="1"/>
</dbReference>
<evidence type="ECO:0000256" key="1">
    <source>
        <dbReference type="SAM" id="MobiDB-lite"/>
    </source>
</evidence>
<dbReference type="STRING" id="69004.A0A182QA80"/>
<feature type="region of interest" description="Disordered" evidence="1">
    <location>
        <begin position="1"/>
        <end position="52"/>
    </location>
</feature>
<dbReference type="GO" id="GO:0036464">
    <property type="term" value="C:cytoplasmic ribonucleoprotein granule"/>
    <property type="evidence" value="ECO:0007669"/>
    <property type="project" value="TreeGrafter"/>
</dbReference>
<accession>A0A182QA80</accession>
<evidence type="ECO:0000313" key="3">
    <source>
        <dbReference type="EnsemblMetazoa" id="AFAF006137-PA"/>
    </source>
</evidence>
<dbReference type="EMBL" id="AXCN02000252">
    <property type="status" value="NOT_ANNOTATED_CDS"/>
    <property type="molecule type" value="Genomic_DNA"/>
</dbReference>
<dbReference type="GO" id="GO:0005634">
    <property type="term" value="C:nucleus"/>
    <property type="evidence" value="ECO:0007669"/>
    <property type="project" value="TreeGrafter"/>
</dbReference>
<dbReference type="AlphaFoldDB" id="A0A182QA80"/>
<name>A0A182QA80_9DIPT</name>
<dbReference type="Pfam" id="PF11977">
    <property type="entry name" value="RNase_Zc3h12a"/>
    <property type="match status" value="1"/>
</dbReference>
<reference evidence="3" key="2">
    <citation type="submission" date="2020-05" db="UniProtKB">
        <authorList>
            <consortium name="EnsemblMetazoa"/>
        </authorList>
    </citation>
    <scope>IDENTIFICATION</scope>
    <source>
        <strain evidence="3">FAR1</strain>
    </source>
</reference>
<dbReference type="GO" id="GO:0003729">
    <property type="term" value="F:mRNA binding"/>
    <property type="evidence" value="ECO:0007669"/>
    <property type="project" value="TreeGrafter"/>
</dbReference>
<proteinExistence type="predicted"/>